<evidence type="ECO:0000313" key="5">
    <source>
        <dbReference type="Proteomes" id="UP000295197"/>
    </source>
</evidence>
<dbReference type="SUPFAM" id="SSF56925">
    <property type="entry name" value="OMPA-like"/>
    <property type="match status" value="1"/>
</dbReference>
<evidence type="ECO:0000313" key="4">
    <source>
        <dbReference type="EMBL" id="TCV11009.1"/>
    </source>
</evidence>
<dbReference type="Proteomes" id="UP000295197">
    <property type="component" value="Unassembled WGS sequence"/>
</dbReference>
<name>A0A4R3VV82_9SPHI</name>
<feature type="domain" description="Outer membrane protein beta-barrel" evidence="3">
    <location>
        <begin position="10"/>
        <end position="190"/>
    </location>
</feature>
<gene>
    <name evidence="4" type="ORF">EDC17_102912</name>
</gene>
<organism evidence="4 5">
    <name type="scientific">Sphingobacterium alimentarium</name>
    <dbReference type="NCBI Taxonomy" id="797292"/>
    <lineage>
        <taxon>Bacteria</taxon>
        <taxon>Pseudomonadati</taxon>
        <taxon>Bacteroidota</taxon>
        <taxon>Sphingobacteriia</taxon>
        <taxon>Sphingobacteriales</taxon>
        <taxon>Sphingobacteriaceae</taxon>
        <taxon>Sphingobacterium</taxon>
    </lineage>
</organism>
<dbReference type="RefSeq" id="WP_132778114.1">
    <property type="nucleotide sequence ID" value="NZ_SMBZ01000029.1"/>
</dbReference>
<accession>A0A4R3VV82</accession>
<dbReference type="InterPro" id="IPR027385">
    <property type="entry name" value="Beta-barrel_OMP"/>
</dbReference>
<dbReference type="EMBL" id="SMBZ01000029">
    <property type="protein sequence ID" value="TCV11009.1"/>
    <property type="molecule type" value="Genomic_DNA"/>
</dbReference>
<dbReference type="InterPro" id="IPR011250">
    <property type="entry name" value="OMP/PagP_B-barrel"/>
</dbReference>
<keyword evidence="5" id="KW-1185">Reference proteome</keyword>
<protein>
    <submittedName>
        <fullName evidence="4">Outer membrane protein</fullName>
    </submittedName>
</protein>
<evidence type="ECO:0000256" key="2">
    <source>
        <dbReference type="SAM" id="SignalP"/>
    </source>
</evidence>
<dbReference type="Gene3D" id="2.40.160.20">
    <property type="match status" value="1"/>
</dbReference>
<feature type="signal peptide" evidence="2">
    <location>
        <begin position="1"/>
        <end position="20"/>
    </location>
</feature>
<dbReference type="Pfam" id="PF13505">
    <property type="entry name" value="OMP_b-brl"/>
    <property type="match status" value="1"/>
</dbReference>
<comment type="caution">
    <text evidence="4">The sequence shown here is derived from an EMBL/GenBank/DDBJ whole genome shotgun (WGS) entry which is preliminary data.</text>
</comment>
<evidence type="ECO:0000256" key="1">
    <source>
        <dbReference type="ARBA" id="ARBA00022729"/>
    </source>
</evidence>
<reference evidence="4 5" key="1">
    <citation type="submission" date="2019-03" db="EMBL/GenBank/DDBJ databases">
        <title>Genomic Encyclopedia of Type Strains, Phase IV (KMG-IV): sequencing the most valuable type-strain genomes for metagenomic binning, comparative biology and taxonomic classification.</title>
        <authorList>
            <person name="Goeker M."/>
        </authorList>
    </citation>
    <scope>NUCLEOTIDE SEQUENCE [LARGE SCALE GENOMIC DNA]</scope>
    <source>
        <strain evidence="4 5">DSM 22362</strain>
    </source>
</reference>
<dbReference type="AlphaFoldDB" id="A0A4R3VV82"/>
<dbReference type="OrthoDB" id="945117at2"/>
<proteinExistence type="predicted"/>
<feature type="chain" id="PRO_5020371425" evidence="2">
    <location>
        <begin position="21"/>
        <end position="209"/>
    </location>
</feature>
<evidence type="ECO:0000259" key="3">
    <source>
        <dbReference type="Pfam" id="PF13505"/>
    </source>
</evidence>
<keyword evidence="1 2" id="KW-0732">Signal</keyword>
<sequence length="209" mass="22897">MKKVLLTLTAVAGLAFASQAQEMGFGKGNVIVEGNLGFNSRDNKNTEVKRSSFDFTPKVGYFFTDKLAAGINFNVGTETEDQYGIDRKSKDNNVGVGLFGRYYFLELGSRFKTYAELNADYNHSKSELTVGDNTTDSPKTNKFGVNAGIGANYFLTDKVALNFAFANVIGFNTSKTDADGAKAVNEFGVNINEFNNFFNTAQFGLTFKF</sequence>